<comment type="subcellular location">
    <subcellularLocation>
        <location evidence="1">Cell membrane</location>
        <topology evidence="1">Multi-pass membrane protein</topology>
    </subcellularLocation>
</comment>
<feature type="transmembrane region" description="Helical" evidence="6">
    <location>
        <begin position="372"/>
        <end position="392"/>
    </location>
</feature>
<feature type="transmembrane region" description="Helical" evidence="6">
    <location>
        <begin position="60"/>
        <end position="82"/>
    </location>
</feature>
<name>A0A1H2QCU5_9BACL</name>
<dbReference type="PANTHER" id="PTHR43478">
    <property type="entry name" value="NA+/H+ ANTIPORTER-RELATED"/>
    <property type="match status" value="1"/>
</dbReference>
<feature type="transmembrane region" description="Helical" evidence="6">
    <location>
        <begin position="404"/>
        <end position="425"/>
    </location>
</feature>
<dbReference type="AlphaFoldDB" id="A0A1H2QCU5"/>
<dbReference type="GO" id="GO:0005886">
    <property type="term" value="C:plasma membrane"/>
    <property type="evidence" value="ECO:0007669"/>
    <property type="project" value="UniProtKB-SubCell"/>
</dbReference>
<feature type="transmembrane region" description="Helical" evidence="6">
    <location>
        <begin position="189"/>
        <end position="212"/>
    </location>
</feature>
<feature type="transmembrane region" description="Helical" evidence="6">
    <location>
        <begin position="295"/>
        <end position="313"/>
    </location>
</feature>
<evidence type="ECO:0000256" key="3">
    <source>
        <dbReference type="ARBA" id="ARBA00022692"/>
    </source>
</evidence>
<reference evidence="9" key="1">
    <citation type="submission" date="2016-10" db="EMBL/GenBank/DDBJ databases">
        <authorList>
            <person name="Varghese N."/>
        </authorList>
    </citation>
    <scope>NUCLEOTIDE SEQUENCE [LARGE SCALE GENOMIC DNA]</scope>
    <source>
        <strain evidence="9">DSM 12489</strain>
    </source>
</reference>
<dbReference type="EMBL" id="FNOJ01000001">
    <property type="protein sequence ID" value="SDW05073.1"/>
    <property type="molecule type" value="Genomic_DNA"/>
</dbReference>
<keyword evidence="4 6" id="KW-1133">Transmembrane helix</keyword>
<feature type="transmembrane region" description="Helical" evidence="6">
    <location>
        <begin position="333"/>
        <end position="351"/>
    </location>
</feature>
<feature type="transmembrane region" description="Helical" evidence="6">
    <location>
        <begin position="143"/>
        <end position="169"/>
    </location>
</feature>
<dbReference type="Proteomes" id="UP000182589">
    <property type="component" value="Unassembled WGS sequence"/>
</dbReference>
<evidence type="ECO:0000313" key="9">
    <source>
        <dbReference type="Proteomes" id="UP000182589"/>
    </source>
</evidence>
<proteinExistence type="predicted"/>
<dbReference type="RefSeq" id="WP_040290693.1">
    <property type="nucleotide sequence ID" value="NZ_FNOJ01000001.1"/>
</dbReference>
<evidence type="ECO:0000256" key="4">
    <source>
        <dbReference type="ARBA" id="ARBA00022989"/>
    </source>
</evidence>
<dbReference type="InterPro" id="IPR018461">
    <property type="entry name" value="Na/H_Antiport_NhaC-like_C"/>
</dbReference>
<sequence length="517" mass="55203">MHGSVLSLIPFLVVIPIALLTKQVILGLALGLFTGAYMMHPQPVAGLSSALTYLGNEMAVPGNVSLMLFLYLFGSFVGLLRVSGGVQGFANWMEQRIRSPRGAFAFTWLSSLFTFMAPDFRIMTIAPIVSRAFQRFGVRPERVAFAIDVTSTPLCALVPLGTAFVAYMVGLMHTSSDHAAATASPYRLFLLSIPFNLFAWAMLAVGFGLTFFRHSRTKMHTNRPPTDAVRNASPWAGAAVSRRAAFAVETGAIGMPADAAVQRPLRRTKAHAPEESVPDPVEVLAERARPSQLNLILPLALLLGATVVFTYLSGRAPGVSVLTAFAKANAARAMLEALVITVVAMFVLYTVRRLPLQRLMIGFLQGGNEMMPVIVLLVLIWAVSAVAADLGFSAFCQREIVRYVPAHLIVPALFLFGCAISYVLGSSFGTWGMLMPLAFSLAAGGAESLPLVAGAVFASGTFGGFASPLSDNTIAMATVMKLPVMQYANYKLKSAAVTAVVCAFGYWVVAACLPVGH</sequence>
<feature type="domain" description="Na+/H+ antiporter NhaC-like C-terminal" evidence="7">
    <location>
        <begin position="164"/>
        <end position="494"/>
    </location>
</feature>
<evidence type="ECO:0000313" key="8">
    <source>
        <dbReference type="EMBL" id="SDW05073.1"/>
    </source>
</evidence>
<evidence type="ECO:0000259" key="7">
    <source>
        <dbReference type="Pfam" id="PF03553"/>
    </source>
</evidence>
<evidence type="ECO:0000256" key="5">
    <source>
        <dbReference type="ARBA" id="ARBA00023136"/>
    </source>
</evidence>
<keyword evidence="3 6" id="KW-0812">Transmembrane</keyword>
<evidence type="ECO:0000256" key="2">
    <source>
        <dbReference type="ARBA" id="ARBA00022475"/>
    </source>
</evidence>
<feature type="transmembrane region" description="Helical" evidence="6">
    <location>
        <begin position="6"/>
        <end position="39"/>
    </location>
</feature>
<organism evidence="8 9">
    <name type="scientific">Alicyclobacillus hesperidum</name>
    <dbReference type="NCBI Taxonomy" id="89784"/>
    <lineage>
        <taxon>Bacteria</taxon>
        <taxon>Bacillati</taxon>
        <taxon>Bacillota</taxon>
        <taxon>Bacilli</taxon>
        <taxon>Bacillales</taxon>
        <taxon>Alicyclobacillaceae</taxon>
        <taxon>Alicyclobacillus</taxon>
    </lineage>
</organism>
<keyword evidence="9" id="KW-1185">Reference proteome</keyword>
<keyword evidence="5 6" id="KW-0472">Membrane</keyword>
<feature type="transmembrane region" description="Helical" evidence="6">
    <location>
        <begin position="437"/>
        <end position="458"/>
    </location>
</feature>
<accession>A0A1H2QCU5</accession>
<dbReference type="STRING" id="89784.SAMN04489725_101207"/>
<evidence type="ECO:0000256" key="6">
    <source>
        <dbReference type="SAM" id="Phobius"/>
    </source>
</evidence>
<keyword evidence="2" id="KW-1003">Cell membrane</keyword>
<feature type="transmembrane region" description="Helical" evidence="6">
    <location>
        <begin position="495"/>
        <end position="516"/>
    </location>
</feature>
<gene>
    <name evidence="8" type="ORF">SAMN04489725_101207</name>
</gene>
<dbReference type="Pfam" id="PF03553">
    <property type="entry name" value="Na_H_antiporter"/>
    <property type="match status" value="1"/>
</dbReference>
<protein>
    <submittedName>
        <fullName evidence="8">Na+/H+ antiporter NhaC</fullName>
    </submittedName>
</protein>
<evidence type="ECO:0000256" key="1">
    <source>
        <dbReference type="ARBA" id="ARBA00004651"/>
    </source>
</evidence>
<dbReference type="PANTHER" id="PTHR43478:SF1">
    <property type="entry name" value="NA+_H+ ANTIPORTER NHAC-LIKE C-TERMINAL DOMAIN-CONTAINING PROTEIN"/>
    <property type="match status" value="1"/>
</dbReference>